<dbReference type="GO" id="GO:0016758">
    <property type="term" value="F:hexosyltransferase activity"/>
    <property type="evidence" value="ECO:0007669"/>
    <property type="project" value="InterPro"/>
</dbReference>
<reference evidence="3 4" key="1">
    <citation type="submission" date="2018-08" db="EMBL/GenBank/DDBJ databases">
        <title>Genomic Encyclopedia of Archaeal and Bacterial Type Strains, Phase II (KMG-II): from individual species to whole genera.</title>
        <authorList>
            <person name="Goeker M."/>
        </authorList>
    </citation>
    <scope>NUCLEOTIDE SEQUENCE [LARGE SCALE GENOMIC DNA]</scope>
    <source>
        <strain evidence="3 4">DSM 15986</strain>
    </source>
</reference>
<sequence length="428" mass="48994">MKTLFASLGTRGDIEPFLAQAEIFAESGHAVICLFPEQFRETVTQLGYEFIGFDEGFLEMLETQSGKTIMGGGGNAWNQLKNYFKLAKSSMSLQHTLITQQREAISTHNPDRIVFHAKCLFYYVAAMADPDRFTFLTPLPCLTHPSHEYAHIGLGKWKPFSPKWNLKSYDLINGARRLAMKKFLGKYYSDFPSLNINSTTLKEFELARLQTIYTISPSLFPRPSIWPESAKIVGYYFRNQLKEYQPSNELSEWLKKYPKAILLTFGSMSNTKPKEYSKTIINLLQKHQIPTIVNTSWGGLERLQDSEESIFYVNQIPYDWILPQLYGIIHHGGSGTTHQGAAHGCVQMIVPHIIDQYFWNRIIEKRQIGPLGISIHNLDAGKFEIALKDFWTNHVYSENALKLSLQIKKEAKRDTVLNLVLNKNSINK</sequence>
<feature type="domain" description="Erythromycin biosynthesis protein CIII-like C-terminal" evidence="2">
    <location>
        <begin position="307"/>
        <end position="404"/>
    </location>
</feature>
<evidence type="ECO:0000259" key="2">
    <source>
        <dbReference type="Pfam" id="PF06722"/>
    </source>
</evidence>
<name>A0A3E0EB29_9BACT</name>
<dbReference type="SUPFAM" id="SSF53756">
    <property type="entry name" value="UDP-Glycosyltransferase/glycogen phosphorylase"/>
    <property type="match status" value="1"/>
</dbReference>
<dbReference type="PANTHER" id="PTHR48050">
    <property type="entry name" value="STEROL 3-BETA-GLUCOSYLTRANSFERASE"/>
    <property type="match status" value="1"/>
</dbReference>
<dbReference type="Pfam" id="PF03033">
    <property type="entry name" value="Glyco_transf_28"/>
    <property type="match status" value="1"/>
</dbReference>
<feature type="domain" description="Glycosyltransferase family 28 N-terminal" evidence="1">
    <location>
        <begin position="5"/>
        <end position="90"/>
    </location>
</feature>
<dbReference type="Gene3D" id="3.40.50.2000">
    <property type="entry name" value="Glycogen Phosphorylase B"/>
    <property type="match status" value="2"/>
</dbReference>
<dbReference type="InterPro" id="IPR050426">
    <property type="entry name" value="Glycosyltransferase_28"/>
</dbReference>
<dbReference type="InterPro" id="IPR004276">
    <property type="entry name" value="GlycoTrans_28_N"/>
</dbReference>
<dbReference type="PANTHER" id="PTHR48050:SF13">
    <property type="entry name" value="STEROL 3-BETA-GLUCOSYLTRANSFERASE UGT80A2"/>
    <property type="match status" value="1"/>
</dbReference>
<accession>A0A3E0EB29</accession>
<protein>
    <submittedName>
        <fullName evidence="3">UDP:flavonoid glycosyltransferase YjiC (YdhE family)</fullName>
    </submittedName>
</protein>
<keyword evidence="3" id="KW-0808">Transferase</keyword>
<dbReference type="AlphaFoldDB" id="A0A3E0EB29"/>
<dbReference type="GO" id="GO:0008194">
    <property type="term" value="F:UDP-glycosyltransferase activity"/>
    <property type="evidence" value="ECO:0007669"/>
    <property type="project" value="InterPro"/>
</dbReference>
<dbReference type="Proteomes" id="UP000256405">
    <property type="component" value="Unassembled WGS sequence"/>
</dbReference>
<dbReference type="EMBL" id="QUNF01000001">
    <property type="protein sequence ID" value="REG94216.1"/>
    <property type="molecule type" value="Genomic_DNA"/>
</dbReference>
<dbReference type="GO" id="GO:0005975">
    <property type="term" value="P:carbohydrate metabolic process"/>
    <property type="evidence" value="ECO:0007669"/>
    <property type="project" value="InterPro"/>
</dbReference>
<dbReference type="Pfam" id="PF06722">
    <property type="entry name" value="EryCIII-like_C"/>
    <property type="match status" value="1"/>
</dbReference>
<dbReference type="RefSeq" id="WP_086540340.1">
    <property type="nucleotide sequence ID" value="NZ_MSSW01000009.1"/>
</dbReference>
<gene>
    <name evidence="3" type="ORF">C8N25_10141</name>
</gene>
<dbReference type="InterPro" id="IPR010610">
    <property type="entry name" value="EryCIII-like_C"/>
</dbReference>
<proteinExistence type="predicted"/>
<evidence type="ECO:0000313" key="4">
    <source>
        <dbReference type="Proteomes" id="UP000256405"/>
    </source>
</evidence>
<dbReference type="FunFam" id="3.40.50.2000:FF:000009">
    <property type="entry name" value="Sterol 3-beta-glucosyltransferase UGT80A2"/>
    <property type="match status" value="1"/>
</dbReference>
<dbReference type="OrthoDB" id="9805366at2"/>
<keyword evidence="4" id="KW-1185">Reference proteome</keyword>
<evidence type="ECO:0000259" key="1">
    <source>
        <dbReference type="Pfam" id="PF03033"/>
    </source>
</evidence>
<evidence type="ECO:0000313" key="3">
    <source>
        <dbReference type="EMBL" id="REG94216.1"/>
    </source>
</evidence>
<organism evidence="3 4">
    <name type="scientific">Algoriphagus antarcticus</name>
    <dbReference type="NCBI Taxonomy" id="238540"/>
    <lineage>
        <taxon>Bacteria</taxon>
        <taxon>Pseudomonadati</taxon>
        <taxon>Bacteroidota</taxon>
        <taxon>Cytophagia</taxon>
        <taxon>Cytophagales</taxon>
        <taxon>Cyclobacteriaceae</taxon>
        <taxon>Algoriphagus</taxon>
    </lineage>
</organism>
<comment type="caution">
    <text evidence="3">The sequence shown here is derived from an EMBL/GenBank/DDBJ whole genome shotgun (WGS) entry which is preliminary data.</text>
</comment>
<dbReference type="GO" id="GO:0033072">
    <property type="term" value="P:vancomycin biosynthetic process"/>
    <property type="evidence" value="ECO:0007669"/>
    <property type="project" value="UniProtKB-ARBA"/>
</dbReference>
<dbReference type="InterPro" id="IPR002213">
    <property type="entry name" value="UDP_glucos_trans"/>
</dbReference>
<dbReference type="CDD" id="cd03784">
    <property type="entry name" value="GT1_Gtf-like"/>
    <property type="match status" value="1"/>
</dbReference>